<evidence type="ECO:0000259" key="3">
    <source>
        <dbReference type="Pfam" id="PF21307"/>
    </source>
</evidence>
<gene>
    <name evidence="5" type="ORF">FHS02_000040</name>
</gene>
<feature type="domain" description="Alpha fucosidase A-like C-terminal" evidence="3">
    <location>
        <begin position="745"/>
        <end position="811"/>
    </location>
</feature>
<dbReference type="Pfam" id="PF22124">
    <property type="entry name" value="Glyco_hydro_95_cat"/>
    <property type="match status" value="1"/>
</dbReference>
<evidence type="ECO:0000256" key="1">
    <source>
        <dbReference type="SAM" id="SignalP"/>
    </source>
</evidence>
<dbReference type="InterPro" id="IPR054363">
    <property type="entry name" value="GH95_cat"/>
</dbReference>
<dbReference type="InterPro" id="IPR016518">
    <property type="entry name" value="Alpha-L-fucosidase"/>
</dbReference>
<dbReference type="InterPro" id="IPR012341">
    <property type="entry name" value="6hp_glycosidase-like_sf"/>
</dbReference>
<dbReference type="Proteomes" id="UP000584325">
    <property type="component" value="Unassembled WGS sequence"/>
</dbReference>
<dbReference type="Gene3D" id="1.50.10.10">
    <property type="match status" value="1"/>
</dbReference>
<dbReference type="AlphaFoldDB" id="A0A7W5HA65"/>
<proteinExistence type="predicted"/>
<evidence type="ECO:0000259" key="2">
    <source>
        <dbReference type="Pfam" id="PF14498"/>
    </source>
</evidence>
<comment type="caution">
    <text evidence="5">The sequence shown here is derived from an EMBL/GenBank/DDBJ whole genome shotgun (WGS) entry which is preliminary data.</text>
</comment>
<feature type="domain" description="Glycosyl hydrolase family 95 catalytic" evidence="4">
    <location>
        <begin position="346"/>
        <end position="743"/>
    </location>
</feature>
<keyword evidence="1" id="KW-0732">Signal</keyword>
<dbReference type="EMBL" id="JACHXS010000001">
    <property type="protein sequence ID" value="MBB3219253.1"/>
    <property type="molecule type" value="Genomic_DNA"/>
</dbReference>
<evidence type="ECO:0000259" key="4">
    <source>
        <dbReference type="Pfam" id="PF22124"/>
    </source>
</evidence>
<dbReference type="PANTHER" id="PTHR31084:SF0">
    <property type="entry name" value="ALPHA-L-FUCOSIDASE 2"/>
    <property type="match status" value="1"/>
</dbReference>
<protein>
    <submittedName>
        <fullName evidence="5">Alpha-L-fucosidase 2</fullName>
        <ecNumber evidence="5">3.2.1.51</ecNumber>
    </submittedName>
</protein>
<dbReference type="PIRSF" id="PIRSF007663">
    <property type="entry name" value="UCP007663"/>
    <property type="match status" value="1"/>
</dbReference>
<evidence type="ECO:0000313" key="5">
    <source>
        <dbReference type="EMBL" id="MBB3219253.1"/>
    </source>
</evidence>
<evidence type="ECO:0000313" key="6">
    <source>
        <dbReference type="Proteomes" id="UP000584325"/>
    </source>
</evidence>
<dbReference type="EC" id="3.2.1.51" evidence="5"/>
<dbReference type="InterPro" id="IPR008928">
    <property type="entry name" value="6-hairpin_glycosidase_sf"/>
</dbReference>
<dbReference type="PROSITE" id="PS51318">
    <property type="entry name" value="TAT"/>
    <property type="match status" value="1"/>
</dbReference>
<dbReference type="PANTHER" id="PTHR31084">
    <property type="entry name" value="ALPHA-L-FUCOSIDASE 2"/>
    <property type="match status" value="1"/>
</dbReference>
<keyword evidence="5" id="KW-0378">Hydrolase</keyword>
<dbReference type="RefSeq" id="WP_217496883.1">
    <property type="nucleotide sequence ID" value="NZ_CP040017.1"/>
</dbReference>
<dbReference type="GO" id="GO:0005975">
    <property type="term" value="P:carbohydrate metabolic process"/>
    <property type="evidence" value="ECO:0007669"/>
    <property type="project" value="InterPro"/>
</dbReference>
<feature type="chain" id="PRO_5030741428" evidence="1">
    <location>
        <begin position="29"/>
        <end position="829"/>
    </location>
</feature>
<keyword evidence="5" id="KW-0326">Glycosidase</keyword>
<feature type="domain" description="Glycosyl hydrolase family 95 N-terminal" evidence="2">
    <location>
        <begin position="53"/>
        <end position="322"/>
    </location>
</feature>
<dbReference type="InterPro" id="IPR049053">
    <property type="entry name" value="AFCA-like_C"/>
</dbReference>
<organism evidence="5 6">
    <name type="scientific">Pseudoduganella umbonata</name>
    <dbReference type="NCBI Taxonomy" id="864828"/>
    <lineage>
        <taxon>Bacteria</taxon>
        <taxon>Pseudomonadati</taxon>
        <taxon>Pseudomonadota</taxon>
        <taxon>Betaproteobacteria</taxon>
        <taxon>Burkholderiales</taxon>
        <taxon>Oxalobacteraceae</taxon>
        <taxon>Telluria group</taxon>
        <taxon>Pseudoduganella</taxon>
    </lineage>
</organism>
<dbReference type="SUPFAM" id="SSF48208">
    <property type="entry name" value="Six-hairpin glycosidases"/>
    <property type="match status" value="1"/>
</dbReference>
<name>A0A7W5HA65_9BURK</name>
<dbReference type="InterPro" id="IPR027414">
    <property type="entry name" value="GH95_N_dom"/>
</dbReference>
<dbReference type="Pfam" id="PF21307">
    <property type="entry name" value="Glyco_hydro_95_C"/>
    <property type="match status" value="1"/>
</dbReference>
<feature type="signal peptide" evidence="1">
    <location>
        <begin position="1"/>
        <end position="28"/>
    </location>
</feature>
<sequence>MKRFTVPDRQRRHLMLGLGALAAAPAIGWTAQLAASRAGTGAAARTGEHDNVLWYRQSAARWEEALPLGNGRLGAMVFGRVGQERLQLNEDTLWAGAPYTPDNPAAREALPRVRKLLADGKYAEATDEVAAAMMGKPIRQMSYGTLGDVLLTMQDAAPPGDYQRSLDLASAVAATRYHTPSGMHSRESFVSAPDQVIAMRLQAPKGKLGFTLAWRGPRKVKAIASNHPGLATDLANAPATDWLQVEEAGPLPPDTAIVADGPDAILVTGRNEAMHGVPAGLRYALRIQVIGDGKLRYADGQLTLSGASTATVLMAAATSYINYRDVSGDPVAIVRRQLAAAARKPYAALKRDHVREHGSLFGTMSIDLGTSAAAQTPTDSRIALVGKQDDPALDALYLQYARYLLIASSRPGVQPANLQGIWNEGTNPPWGGKYTININTQMNYWPADPAGLGVCVEPLLRMVEELAQTGARTAQTMYGARGWVTHHNTDLWRAAAPIDAAKYGMWPCGGAWLCNSLWDHYDYSRDAGVLRRLYPVMRGAAEFFLDTLVEDPQGRGLVTSPSMSPENSHPYGSSLAAGPAMDRQIVRDLFAHTLEAGRLLGQDAALMARIADARARLAPDRIGGQGQLQEWLEDWDARAPDRQHRHVSHLYAVYPSAQVNLRDTPDLVRAARQTLLDRGDLATGWGTAWRLCLWARMGDAEHAYSVLKGLTGPRRTYPNMFDAHPPFQIDGNFGGAAGIMEMLLQSWGGEVLLLPALPAAWPSGRVTGIRARGGLTVDLAWEQGQLTALRIGGKPGDAVTLRHQGKAVRVKLDAGGSFRATGPELKASA</sequence>
<accession>A0A7W5HA65</accession>
<reference evidence="5 6" key="1">
    <citation type="submission" date="2020-08" db="EMBL/GenBank/DDBJ databases">
        <title>Genomic Encyclopedia of Type Strains, Phase III (KMG-III): the genomes of soil and plant-associated and newly described type strains.</title>
        <authorList>
            <person name="Whitman W."/>
        </authorList>
    </citation>
    <scope>NUCLEOTIDE SEQUENCE [LARGE SCALE GENOMIC DNA]</scope>
    <source>
        <strain evidence="5 6">CECT 7753</strain>
    </source>
</reference>
<dbReference type="Pfam" id="PF14498">
    <property type="entry name" value="Glyco_hyd_65N_2"/>
    <property type="match status" value="1"/>
</dbReference>
<dbReference type="GO" id="GO:0004560">
    <property type="term" value="F:alpha-L-fucosidase activity"/>
    <property type="evidence" value="ECO:0007669"/>
    <property type="project" value="UniProtKB-EC"/>
</dbReference>
<dbReference type="InterPro" id="IPR006311">
    <property type="entry name" value="TAT_signal"/>
</dbReference>